<dbReference type="GO" id="GO:0007165">
    <property type="term" value="P:signal transduction"/>
    <property type="evidence" value="ECO:0007669"/>
    <property type="project" value="UniProtKB-KW"/>
</dbReference>
<dbReference type="Gene3D" id="1.10.287.950">
    <property type="entry name" value="Methyl-accepting chemotaxis protein"/>
    <property type="match status" value="1"/>
</dbReference>
<dbReference type="InterPro" id="IPR035965">
    <property type="entry name" value="PAS-like_dom_sf"/>
</dbReference>
<keyword evidence="3" id="KW-0488">Methylation</keyword>
<evidence type="ECO:0000256" key="9">
    <source>
        <dbReference type="ARBA" id="ARBA00023224"/>
    </source>
</evidence>
<evidence type="ECO:0000256" key="11">
    <source>
        <dbReference type="PROSITE-ProRule" id="PRU00284"/>
    </source>
</evidence>
<dbReference type="FunFam" id="1.10.287.950:FF:000001">
    <property type="entry name" value="Methyl-accepting chemotaxis sensory transducer"/>
    <property type="match status" value="1"/>
</dbReference>
<dbReference type="Proteomes" id="UP000218731">
    <property type="component" value="Chromosome 1"/>
</dbReference>
<comment type="subcellular location">
    <subcellularLocation>
        <location evidence="1">Cell inner membrane</location>
        <topology evidence="1">Multi-pass membrane protein</topology>
    </subcellularLocation>
</comment>
<dbReference type="CDD" id="cd00130">
    <property type="entry name" value="PAS"/>
    <property type="match status" value="1"/>
</dbReference>
<dbReference type="PROSITE" id="PS50111">
    <property type="entry name" value="CHEMOTAXIS_TRANSDUC_2"/>
    <property type="match status" value="1"/>
</dbReference>
<dbReference type="GO" id="GO:0005886">
    <property type="term" value="C:plasma membrane"/>
    <property type="evidence" value="ECO:0007669"/>
    <property type="project" value="UniProtKB-SubCell"/>
</dbReference>
<dbReference type="InterPro" id="IPR013655">
    <property type="entry name" value="PAS_fold_3"/>
</dbReference>
<keyword evidence="4" id="KW-0145">Chemotaxis</keyword>
<dbReference type="CDD" id="cd11386">
    <property type="entry name" value="MCP_signal"/>
    <property type="match status" value="1"/>
</dbReference>
<dbReference type="EMBL" id="AP015029">
    <property type="protein sequence ID" value="BAW22534.1"/>
    <property type="molecule type" value="Genomic_DNA"/>
</dbReference>
<dbReference type="PANTHER" id="PTHR32089">
    <property type="entry name" value="METHYL-ACCEPTING CHEMOTAXIS PROTEIN MCPB"/>
    <property type="match status" value="1"/>
</dbReference>
<evidence type="ECO:0000313" key="14">
    <source>
        <dbReference type="EMBL" id="BAW22534.1"/>
    </source>
</evidence>
<dbReference type="SMART" id="SM00283">
    <property type="entry name" value="MA"/>
    <property type="match status" value="1"/>
</dbReference>
<dbReference type="SUPFAM" id="SSF55785">
    <property type="entry name" value="PYP-like sensor domain (PAS domain)"/>
    <property type="match status" value="1"/>
</dbReference>
<dbReference type="FunFam" id="3.30.450.20:FF:000046">
    <property type="entry name" value="Aerotaxis sensor receptor"/>
    <property type="match status" value="1"/>
</dbReference>
<evidence type="ECO:0000256" key="7">
    <source>
        <dbReference type="ARBA" id="ARBA00022989"/>
    </source>
</evidence>
<evidence type="ECO:0000256" key="6">
    <source>
        <dbReference type="ARBA" id="ARBA00022692"/>
    </source>
</evidence>
<evidence type="ECO:0000259" key="13">
    <source>
        <dbReference type="PROSITE" id="PS50112"/>
    </source>
</evidence>
<dbReference type="InterPro" id="IPR000014">
    <property type="entry name" value="PAS"/>
</dbReference>
<dbReference type="InterPro" id="IPR004090">
    <property type="entry name" value="Chemotax_Me-accpt_rcpt"/>
</dbReference>
<sequence length="521" mass="55069">MRLNLPVTPVEQRFPSDQRLISATDTASLITYCNPEFAAISGYSDAELIGSPHNLVRHPDMPPAVYELMWRYLKAGKSWMGIVKNRCRNGDYYWVNAYVTPILEGGRVVGYESVRVCPTREQVARAEALYARMRAGQAALSVPRRLSMLVQALALPLAGGLLALGANQLWPGLVGQGLTVGLFLAYGLWAHNAIGRRMQQVVEGAEGTFADPVAALTYSDLPGAAGQLQLMLISEEARLKTALTRLSDLAGQMAVAAHDAGQLSRSTEAASLEQRAETDLSATAMNQMAASIGEVANHVHLTAVEARTAHQLAEQGSQVADASGAAIRTLASTVTQINQAVSHLAGQTGAIAEAAGMIRGIAEQTNLLALNAAIEAARAGEQGRGFAVVADEVRALADKTRQSTLHIQAIIDTLRTGAEEAVAIASQGIIGAEQGVAQVQEAQQALHGIRDAVQRISDMSQQMATASQQQSAVAEDVSRQINGVAGIAQHSAHSANAAASRGAELEQVCAGLRALVERFNR</sequence>
<evidence type="ECO:0000256" key="5">
    <source>
        <dbReference type="ARBA" id="ARBA00022519"/>
    </source>
</evidence>
<evidence type="ECO:0000256" key="3">
    <source>
        <dbReference type="ARBA" id="ARBA00022481"/>
    </source>
</evidence>
<dbReference type="PANTHER" id="PTHR32089:SF74">
    <property type="entry name" value="METHYL-ACCEPTING CHEMOTAXIS PROTEIN AER"/>
    <property type="match status" value="1"/>
</dbReference>
<keyword evidence="9 11" id="KW-0807">Transducer</keyword>
<proteinExistence type="inferred from homology"/>
<comment type="similarity">
    <text evidence="10">Belongs to the methyl-accepting chemotaxis (MCP) protein family.</text>
</comment>
<dbReference type="Pfam" id="PF08447">
    <property type="entry name" value="PAS_3"/>
    <property type="match status" value="1"/>
</dbReference>
<evidence type="ECO:0000259" key="12">
    <source>
        <dbReference type="PROSITE" id="PS50111"/>
    </source>
</evidence>
<evidence type="ECO:0000256" key="1">
    <source>
        <dbReference type="ARBA" id="ARBA00004429"/>
    </source>
</evidence>
<dbReference type="InterPro" id="IPR004089">
    <property type="entry name" value="MCPsignal_dom"/>
</dbReference>
<dbReference type="PRINTS" id="PR00260">
    <property type="entry name" value="CHEMTRNSDUCR"/>
</dbReference>
<protein>
    <submittedName>
        <fullName evidence="14">Chemotaxis protein</fullName>
    </submittedName>
</protein>
<keyword evidence="7" id="KW-1133">Transmembrane helix</keyword>
<evidence type="ECO:0000256" key="4">
    <source>
        <dbReference type="ARBA" id="ARBA00022500"/>
    </source>
</evidence>
<dbReference type="GO" id="GO:0004888">
    <property type="term" value="F:transmembrane signaling receptor activity"/>
    <property type="evidence" value="ECO:0007669"/>
    <property type="project" value="InterPro"/>
</dbReference>
<dbReference type="AlphaFoldDB" id="A0A1L7NAN4"/>
<gene>
    <name evidence="14" type="ORF">KF715C_ch19610</name>
</gene>
<keyword evidence="2" id="KW-1003">Cell membrane</keyword>
<name>A0A1L7NAN4_PSEPU</name>
<dbReference type="NCBIfam" id="TIGR00229">
    <property type="entry name" value="sensory_box"/>
    <property type="match status" value="1"/>
</dbReference>
<accession>A0A1L7NAN4</accession>
<organism evidence="14 15">
    <name type="scientific">Pseudomonas putida</name>
    <name type="common">Arthrobacter siderocapsulatus</name>
    <dbReference type="NCBI Taxonomy" id="303"/>
    <lineage>
        <taxon>Bacteria</taxon>
        <taxon>Pseudomonadati</taxon>
        <taxon>Pseudomonadota</taxon>
        <taxon>Gammaproteobacteria</taxon>
        <taxon>Pseudomonadales</taxon>
        <taxon>Pseudomonadaceae</taxon>
        <taxon>Pseudomonas</taxon>
    </lineage>
</organism>
<evidence type="ECO:0000256" key="8">
    <source>
        <dbReference type="ARBA" id="ARBA00023136"/>
    </source>
</evidence>
<keyword evidence="5" id="KW-0997">Cell inner membrane</keyword>
<dbReference type="SUPFAM" id="SSF58104">
    <property type="entry name" value="Methyl-accepting chemotaxis protein (MCP) signaling domain"/>
    <property type="match status" value="1"/>
</dbReference>
<dbReference type="Pfam" id="PF00015">
    <property type="entry name" value="MCPsignal"/>
    <property type="match status" value="1"/>
</dbReference>
<evidence type="ECO:0000256" key="2">
    <source>
        <dbReference type="ARBA" id="ARBA00022475"/>
    </source>
</evidence>
<dbReference type="Gene3D" id="3.30.450.20">
    <property type="entry name" value="PAS domain"/>
    <property type="match status" value="1"/>
</dbReference>
<reference evidence="14 15" key="1">
    <citation type="submission" date="2015-11" db="EMBL/GenBank/DDBJ databases">
        <title>Complete genome sequencing of a biphenyl-degrading bacterium, Pseudomonas putida KF715 (=NBRC110667).</title>
        <authorList>
            <person name="Suenaga H."/>
            <person name="Fujihara N."/>
            <person name="Watanabe T."/>
            <person name="Hirose J."/>
            <person name="Kimura N."/>
            <person name="Yamazoe A."/>
            <person name="Hosoyama A."/>
            <person name="Shimodaira J."/>
            <person name="Furukawa K."/>
        </authorList>
    </citation>
    <scope>NUCLEOTIDE SEQUENCE [LARGE SCALE GENOMIC DNA]</scope>
    <source>
        <strain evidence="14 15">KF715</strain>
    </source>
</reference>
<feature type="domain" description="Methyl-accepting transducer" evidence="12">
    <location>
        <begin position="249"/>
        <end position="485"/>
    </location>
</feature>
<evidence type="ECO:0000256" key="10">
    <source>
        <dbReference type="ARBA" id="ARBA00029447"/>
    </source>
</evidence>
<dbReference type="GO" id="GO:0052131">
    <property type="term" value="P:positive aerotaxis"/>
    <property type="evidence" value="ECO:0007669"/>
    <property type="project" value="UniProtKB-ARBA"/>
</dbReference>
<keyword evidence="8" id="KW-0472">Membrane</keyword>
<keyword evidence="6" id="KW-0812">Transmembrane</keyword>
<evidence type="ECO:0000313" key="15">
    <source>
        <dbReference type="Proteomes" id="UP000218731"/>
    </source>
</evidence>
<dbReference type="PROSITE" id="PS50112">
    <property type="entry name" value="PAS"/>
    <property type="match status" value="1"/>
</dbReference>
<feature type="domain" description="PAS" evidence="13">
    <location>
        <begin position="21"/>
        <end position="76"/>
    </location>
</feature>